<name>A0A5M3MMT8_CONPW</name>
<feature type="transmembrane region" description="Helical" evidence="6">
    <location>
        <begin position="464"/>
        <end position="493"/>
    </location>
</feature>
<dbReference type="PROSITE" id="PS50801">
    <property type="entry name" value="STAS"/>
    <property type="match status" value="1"/>
</dbReference>
<reference evidence="9" key="1">
    <citation type="journal article" date="2012" name="Science">
        <title>The Paleozoic origin of enzymatic lignin decomposition reconstructed from 31 fungal genomes.</title>
        <authorList>
            <person name="Floudas D."/>
            <person name="Binder M."/>
            <person name="Riley R."/>
            <person name="Barry K."/>
            <person name="Blanchette R.A."/>
            <person name="Henrissat B."/>
            <person name="Martinez A.T."/>
            <person name="Otillar R."/>
            <person name="Spatafora J.W."/>
            <person name="Yadav J.S."/>
            <person name="Aerts A."/>
            <person name="Benoit I."/>
            <person name="Boyd A."/>
            <person name="Carlson A."/>
            <person name="Copeland A."/>
            <person name="Coutinho P.M."/>
            <person name="de Vries R.P."/>
            <person name="Ferreira P."/>
            <person name="Findley K."/>
            <person name="Foster B."/>
            <person name="Gaskell J."/>
            <person name="Glotzer D."/>
            <person name="Gorecki P."/>
            <person name="Heitman J."/>
            <person name="Hesse C."/>
            <person name="Hori C."/>
            <person name="Igarashi K."/>
            <person name="Jurgens J.A."/>
            <person name="Kallen N."/>
            <person name="Kersten P."/>
            <person name="Kohler A."/>
            <person name="Kuees U."/>
            <person name="Kumar T.K.A."/>
            <person name="Kuo A."/>
            <person name="LaButti K."/>
            <person name="Larrondo L.F."/>
            <person name="Lindquist E."/>
            <person name="Ling A."/>
            <person name="Lombard V."/>
            <person name="Lucas S."/>
            <person name="Lundell T."/>
            <person name="Martin R."/>
            <person name="McLaughlin D.J."/>
            <person name="Morgenstern I."/>
            <person name="Morin E."/>
            <person name="Murat C."/>
            <person name="Nagy L.G."/>
            <person name="Nolan M."/>
            <person name="Ohm R.A."/>
            <person name="Patyshakuliyeva A."/>
            <person name="Rokas A."/>
            <person name="Ruiz-Duenas F.J."/>
            <person name="Sabat G."/>
            <person name="Salamov A."/>
            <person name="Samejima M."/>
            <person name="Schmutz J."/>
            <person name="Slot J.C."/>
            <person name="St John F."/>
            <person name="Stenlid J."/>
            <person name="Sun H."/>
            <person name="Sun S."/>
            <person name="Syed K."/>
            <person name="Tsang A."/>
            <person name="Wiebenga A."/>
            <person name="Young D."/>
            <person name="Pisabarro A."/>
            <person name="Eastwood D.C."/>
            <person name="Martin F."/>
            <person name="Cullen D."/>
            <person name="Grigoriev I.V."/>
            <person name="Hibbett D.S."/>
        </authorList>
    </citation>
    <scope>NUCLEOTIDE SEQUENCE [LARGE SCALE GENOMIC DNA]</scope>
    <source>
        <strain evidence="9">RWD-64-598 SS2</strain>
    </source>
</reference>
<evidence type="ECO:0000256" key="4">
    <source>
        <dbReference type="ARBA" id="ARBA00023136"/>
    </source>
</evidence>
<gene>
    <name evidence="8" type="ORF">CONPUDRAFT_125273</name>
</gene>
<dbReference type="KEGG" id="cput:CONPUDRAFT_125273"/>
<feature type="transmembrane region" description="Helical" evidence="6">
    <location>
        <begin position="243"/>
        <end position="260"/>
    </location>
</feature>
<feature type="transmembrane region" description="Helical" evidence="6">
    <location>
        <begin position="64"/>
        <end position="85"/>
    </location>
</feature>
<dbReference type="GO" id="GO:0016020">
    <property type="term" value="C:membrane"/>
    <property type="evidence" value="ECO:0007669"/>
    <property type="project" value="UniProtKB-SubCell"/>
</dbReference>
<feature type="transmembrane region" description="Helical" evidence="6">
    <location>
        <begin position="97"/>
        <end position="116"/>
    </location>
</feature>
<dbReference type="InterPro" id="IPR036513">
    <property type="entry name" value="STAS_dom_sf"/>
</dbReference>
<keyword evidence="2 6" id="KW-0812">Transmembrane</keyword>
<accession>A0A5M3MMT8</accession>
<comment type="caution">
    <text evidence="8">The sequence shown here is derived from an EMBL/GenBank/DDBJ whole genome shotgun (WGS) entry which is preliminary data.</text>
</comment>
<feature type="transmembrane region" description="Helical" evidence="6">
    <location>
        <begin position="152"/>
        <end position="176"/>
    </location>
</feature>
<sequence>MASTSEQTRLLSRREALNVGGSSYGTGQHEGGDSDPEAQKRDDVQKWTRRVLYYIPSTAWIPNYSFSLLGGDLMAGATMAAMIIPGSISYGISLAKLGPTAGLFAASIPPLVYSLLGTSRQVLISPEAALSLLVGQAVSEAKIIYPNFPDQAALGIAVATAITFQVGLFSFVLGFFRLGFLDVVLSRALMRGFLSAIAVVITVEQFIPMFGLVPLEQELNPPGTLDKIVFFVTYVWDNAHKPTMAVSFGTLAVLVVLRAIKGHAAKTKLDFITRLPEVLVVVVLSTYLSAKYRWDELGVEILGAVPIRTGGNFFQFPFQSTSRRVLTGTTSTAILITIIGFLDSIIAAKAMGEKYVHPISPNRELVALGASNLAGSFVPGTLPAFGSIVRSRINGECGARTPMASAFCAVVILLATFYLLPWLYFLPKCVLAAIICVFITSLFTEIPGELKFYWNIRAWTDLGMLFLTFFLSVIWDVEIGIVVSLVISLLLVVNRSSKTRLTILGRIPGTDQWQAISDNPEAEDLPGILIVRIKESLDFANTAQLKERLRRIESYGIARTHPSEEPTRPPASALVFHMGDVETIDASAIQTFQELLETYQTRGLGLYIAHLRPEPRELFEKAGIYKLLGPAAFYETVGEAMAALENERPWAHVM</sequence>
<dbReference type="Proteomes" id="UP000053558">
    <property type="component" value="Unassembled WGS sequence"/>
</dbReference>
<dbReference type="Gene3D" id="3.30.750.24">
    <property type="entry name" value="STAS domain"/>
    <property type="match status" value="1"/>
</dbReference>
<dbReference type="InterPro" id="IPR001902">
    <property type="entry name" value="SLC26A/SulP_fam"/>
</dbReference>
<keyword evidence="9" id="KW-1185">Reference proteome</keyword>
<evidence type="ECO:0000256" key="2">
    <source>
        <dbReference type="ARBA" id="ARBA00022692"/>
    </source>
</evidence>
<dbReference type="OMA" id="YKDAQRV"/>
<evidence type="ECO:0000313" key="8">
    <source>
        <dbReference type="EMBL" id="EIW80488.1"/>
    </source>
</evidence>
<feature type="transmembrane region" description="Helical" evidence="6">
    <location>
        <begin position="188"/>
        <end position="207"/>
    </location>
</feature>
<dbReference type="GeneID" id="19199886"/>
<dbReference type="Pfam" id="PF00916">
    <property type="entry name" value="Sulfate_transp"/>
    <property type="match status" value="1"/>
</dbReference>
<feature type="domain" description="STAS" evidence="7">
    <location>
        <begin position="518"/>
        <end position="644"/>
    </location>
</feature>
<evidence type="ECO:0000256" key="6">
    <source>
        <dbReference type="SAM" id="Phobius"/>
    </source>
</evidence>
<dbReference type="GO" id="GO:0055085">
    <property type="term" value="P:transmembrane transport"/>
    <property type="evidence" value="ECO:0007669"/>
    <property type="project" value="InterPro"/>
</dbReference>
<dbReference type="InterPro" id="IPR002645">
    <property type="entry name" value="STAS_dom"/>
</dbReference>
<dbReference type="OrthoDB" id="427213at2759"/>
<evidence type="ECO:0000313" key="9">
    <source>
        <dbReference type="Proteomes" id="UP000053558"/>
    </source>
</evidence>
<proteinExistence type="predicted"/>
<dbReference type="PANTHER" id="PTHR11814">
    <property type="entry name" value="SULFATE TRANSPORTER"/>
    <property type="match status" value="1"/>
</dbReference>
<dbReference type="AlphaFoldDB" id="A0A5M3MMT8"/>
<keyword evidence="4 6" id="KW-0472">Membrane</keyword>
<organism evidence="8 9">
    <name type="scientific">Coniophora puteana (strain RWD-64-598)</name>
    <name type="common">Brown rot fungus</name>
    <dbReference type="NCBI Taxonomy" id="741705"/>
    <lineage>
        <taxon>Eukaryota</taxon>
        <taxon>Fungi</taxon>
        <taxon>Dikarya</taxon>
        <taxon>Basidiomycota</taxon>
        <taxon>Agaricomycotina</taxon>
        <taxon>Agaricomycetes</taxon>
        <taxon>Agaricomycetidae</taxon>
        <taxon>Boletales</taxon>
        <taxon>Coniophorineae</taxon>
        <taxon>Coniophoraceae</taxon>
        <taxon>Coniophora</taxon>
    </lineage>
</organism>
<dbReference type="EMBL" id="JH711579">
    <property type="protein sequence ID" value="EIW80488.1"/>
    <property type="molecule type" value="Genomic_DNA"/>
</dbReference>
<feature type="transmembrane region" description="Helical" evidence="6">
    <location>
        <begin position="425"/>
        <end position="444"/>
    </location>
</feature>
<evidence type="ECO:0000256" key="5">
    <source>
        <dbReference type="SAM" id="MobiDB-lite"/>
    </source>
</evidence>
<dbReference type="Pfam" id="PF01740">
    <property type="entry name" value="STAS"/>
    <property type="match status" value="1"/>
</dbReference>
<evidence type="ECO:0000256" key="1">
    <source>
        <dbReference type="ARBA" id="ARBA00004141"/>
    </source>
</evidence>
<dbReference type="RefSeq" id="XP_007769430.1">
    <property type="nucleotide sequence ID" value="XM_007771240.1"/>
</dbReference>
<dbReference type="CDD" id="cd07042">
    <property type="entry name" value="STAS_SulP_like_sulfate_transporter"/>
    <property type="match status" value="1"/>
</dbReference>
<protein>
    <submittedName>
        <fullName evidence="8">Sulfate anion transporter</fullName>
    </submittedName>
</protein>
<dbReference type="InterPro" id="IPR011547">
    <property type="entry name" value="SLC26A/SulP_dom"/>
</dbReference>
<keyword evidence="3 6" id="KW-1133">Transmembrane helix</keyword>
<evidence type="ECO:0000259" key="7">
    <source>
        <dbReference type="PROSITE" id="PS50801"/>
    </source>
</evidence>
<comment type="subcellular location">
    <subcellularLocation>
        <location evidence="1">Membrane</location>
        <topology evidence="1">Multi-pass membrane protein</topology>
    </subcellularLocation>
</comment>
<evidence type="ECO:0000256" key="3">
    <source>
        <dbReference type="ARBA" id="ARBA00022989"/>
    </source>
</evidence>
<dbReference type="SUPFAM" id="SSF52091">
    <property type="entry name" value="SpoIIaa-like"/>
    <property type="match status" value="1"/>
</dbReference>
<feature type="transmembrane region" description="Helical" evidence="6">
    <location>
        <begin position="325"/>
        <end position="345"/>
    </location>
</feature>
<feature type="region of interest" description="Disordered" evidence="5">
    <location>
        <begin position="18"/>
        <end position="42"/>
    </location>
</feature>
<feature type="transmembrane region" description="Helical" evidence="6">
    <location>
        <begin position="401"/>
        <end position="420"/>
    </location>
</feature>